<dbReference type="Proteomes" id="UP000301309">
    <property type="component" value="Unassembled WGS sequence"/>
</dbReference>
<reference evidence="1 2" key="1">
    <citation type="journal article" date="2020" name="Int. J. Syst. Evol. Microbiol.">
        <title>Reclassification of Streptomyces castelarensis and Streptomyces sporoclivatus as later heterotypic synonyms of Streptomyces antimycoticus.</title>
        <authorList>
            <person name="Komaki H."/>
            <person name="Tamura T."/>
        </authorList>
    </citation>
    <scope>NUCLEOTIDE SEQUENCE [LARGE SCALE GENOMIC DNA]</scope>
    <source>
        <strain evidence="1 2">NBRC 13459</strain>
    </source>
</reference>
<organism evidence="1 2">
    <name type="scientific">Streptomyces violaceusniger</name>
    <dbReference type="NCBI Taxonomy" id="68280"/>
    <lineage>
        <taxon>Bacteria</taxon>
        <taxon>Bacillati</taxon>
        <taxon>Actinomycetota</taxon>
        <taxon>Actinomycetes</taxon>
        <taxon>Kitasatosporales</taxon>
        <taxon>Streptomycetaceae</taxon>
        <taxon>Streptomyces</taxon>
        <taxon>Streptomyces violaceusniger group</taxon>
    </lineage>
</organism>
<dbReference type="AlphaFoldDB" id="A0A4D4LHF2"/>
<gene>
    <name evidence="1" type="ORF">SVIO_110080</name>
</gene>
<keyword evidence="2" id="KW-1185">Reference proteome</keyword>
<sequence>MVTGRSWLVGLGFRTPCGRLVRHFYVVDGMARPEQAQEAALERASDPGERAVRGNLRLDDGCIEMRRMSRDLLGAWRLSVPSPCTA</sequence>
<comment type="caution">
    <text evidence="1">The sequence shown here is derived from an EMBL/GenBank/DDBJ whole genome shotgun (WGS) entry which is preliminary data.</text>
</comment>
<evidence type="ECO:0000313" key="1">
    <source>
        <dbReference type="EMBL" id="GDY60385.1"/>
    </source>
</evidence>
<proteinExistence type="predicted"/>
<accession>A0A4D4LHF2</accession>
<name>A0A4D4LHF2_STRVO</name>
<evidence type="ECO:0000313" key="2">
    <source>
        <dbReference type="Proteomes" id="UP000301309"/>
    </source>
</evidence>
<dbReference type="OrthoDB" id="4233987at2"/>
<dbReference type="EMBL" id="BJHW01000002">
    <property type="protein sequence ID" value="GDY60385.1"/>
    <property type="molecule type" value="Genomic_DNA"/>
</dbReference>
<protein>
    <submittedName>
        <fullName evidence="1">Uncharacterized protein</fullName>
    </submittedName>
</protein>